<evidence type="ECO:0000256" key="2">
    <source>
        <dbReference type="ARBA" id="ARBA00009773"/>
    </source>
</evidence>
<dbReference type="Pfam" id="PF01594">
    <property type="entry name" value="AI-2E_transport"/>
    <property type="match status" value="1"/>
</dbReference>
<feature type="transmembrane region" description="Helical" evidence="6">
    <location>
        <begin position="308"/>
        <end position="333"/>
    </location>
</feature>
<feature type="transmembrane region" description="Helical" evidence="6">
    <location>
        <begin position="38"/>
        <end position="56"/>
    </location>
</feature>
<evidence type="ECO:0000256" key="4">
    <source>
        <dbReference type="ARBA" id="ARBA00022989"/>
    </source>
</evidence>
<feature type="transmembrane region" description="Helical" evidence="6">
    <location>
        <begin position="12"/>
        <end position="32"/>
    </location>
</feature>
<feature type="transmembrane region" description="Helical" evidence="6">
    <location>
        <begin position="210"/>
        <end position="230"/>
    </location>
</feature>
<comment type="caution">
    <text evidence="7">The sequence shown here is derived from an EMBL/GenBank/DDBJ whole genome shotgun (WGS) entry which is preliminary data.</text>
</comment>
<dbReference type="GO" id="GO:0055085">
    <property type="term" value="P:transmembrane transport"/>
    <property type="evidence" value="ECO:0007669"/>
    <property type="project" value="TreeGrafter"/>
</dbReference>
<reference evidence="7" key="2">
    <citation type="journal article" date="2022" name="Microbiol. Resour. Announc.">
        <title>Metagenome Sequencing to Explore Phylogenomics of Terrestrial Cyanobacteria.</title>
        <authorList>
            <person name="Ward R.D."/>
            <person name="Stajich J.E."/>
            <person name="Johansen J.R."/>
            <person name="Huntemann M."/>
            <person name="Clum A."/>
            <person name="Foster B."/>
            <person name="Foster B."/>
            <person name="Roux S."/>
            <person name="Palaniappan K."/>
            <person name="Varghese N."/>
            <person name="Mukherjee S."/>
            <person name="Reddy T.B.K."/>
            <person name="Daum C."/>
            <person name="Copeland A."/>
            <person name="Chen I.A."/>
            <person name="Ivanova N.N."/>
            <person name="Kyrpides N.C."/>
            <person name="Shapiro N."/>
            <person name="Eloe-Fadrosh E.A."/>
            <person name="Pietrasiak N."/>
        </authorList>
    </citation>
    <scope>NUCLEOTIDE SEQUENCE</scope>
    <source>
        <strain evidence="7">JT2-VF2</strain>
    </source>
</reference>
<comment type="subcellular location">
    <subcellularLocation>
        <location evidence="1">Membrane</location>
        <topology evidence="1">Multi-pass membrane protein</topology>
    </subcellularLocation>
</comment>
<evidence type="ECO:0000313" key="7">
    <source>
        <dbReference type="EMBL" id="MBW4564362.1"/>
    </source>
</evidence>
<keyword evidence="3 6" id="KW-0812">Transmembrane</keyword>
<proteinExistence type="inferred from homology"/>
<evidence type="ECO:0000256" key="5">
    <source>
        <dbReference type="ARBA" id="ARBA00023136"/>
    </source>
</evidence>
<dbReference type="GO" id="GO:0016020">
    <property type="term" value="C:membrane"/>
    <property type="evidence" value="ECO:0007669"/>
    <property type="project" value="UniProtKB-SubCell"/>
</dbReference>
<dbReference type="EMBL" id="JAHHHN010000021">
    <property type="protein sequence ID" value="MBW4564362.1"/>
    <property type="molecule type" value="Genomic_DNA"/>
</dbReference>
<feature type="transmembrane region" description="Helical" evidence="6">
    <location>
        <begin position="68"/>
        <end position="93"/>
    </location>
</feature>
<name>A0A951UI54_9NOST</name>
<evidence type="ECO:0000256" key="6">
    <source>
        <dbReference type="SAM" id="Phobius"/>
    </source>
</evidence>
<sequence>MDFTLNQLIKWLILALLFPLVFLNGWLAFRFFEYFQPIVTIFVLSTLLAFILNYPVSVLQERGLKRSYAVGIVFTLTLVILIAVGITLLPIVLEQFHEIVKLLPQWIDSSEEKIKNINDFVLSQNVKINFSQMLAQITEHLPNELEYLADRILSIIRDTIDSVSEAIVTVVLTFYLLLDGPRIWDSIFQKLPWSFSQKIRQSLQQNFQNYLIGQVSLAFLMGVSETLMFLGFQIQFALLFGLGVGTLSLIPFGDVVSLVLITLIIASHDFWLAVKIFAVAFVIDQLIDQAIAPRLLGRFTGIRPIWVIISLLVGTYIGGVLGLLIAVPLAAFIKDIADGFVSISGYSKNAIAVEEVPEIFKEESTS</sequence>
<protein>
    <submittedName>
        <fullName evidence="7">AI-2E family transporter</fullName>
    </submittedName>
</protein>
<comment type="similarity">
    <text evidence="2">Belongs to the autoinducer-2 exporter (AI-2E) (TC 2.A.86) family.</text>
</comment>
<dbReference type="AlphaFoldDB" id="A0A951UI54"/>
<keyword evidence="5 6" id="KW-0472">Membrane</keyword>
<dbReference type="PANTHER" id="PTHR21716:SF66">
    <property type="entry name" value="TRANSPORT PROTEIN SLL0063-RELATED"/>
    <property type="match status" value="1"/>
</dbReference>
<evidence type="ECO:0000256" key="3">
    <source>
        <dbReference type="ARBA" id="ARBA00022692"/>
    </source>
</evidence>
<evidence type="ECO:0000313" key="8">
    <source>
        <dbReference type="Proteomes" id="UP000715781"/>
    </source>
</evidence>
<gene>
    <name evidence="7" type="ORF">KME32_25110</name>
</gene>
<keyword evidence="4 6" id="KW-1133">Transmembrane helix</keyword>
<dbReference type="InterPro" id="IPR002549">
    <property type="entry name" value="AI-2E-like"/>
</dbReference>
<feature type="transmembrane region" description="Helical" evidence="6">
    <location>
        <begin position="237"/>
        <end position="264"/>
    </location>
</feature>
<dbReference type="PANTHER" id="PTHR21716">
    <property type="entry name" value="TRANSMEMBRANE PROTEIN"/>
    <property type="match status" value="1"/>
</dbReference>
<dbReference type="Proteomes" id="UP000715781">
    <property type="component" value="Unassembled WGS sequence"/>
</dbReference>
<reference evidence="7" key="1">
    <citation type="submission" date="2021-05" db="EMBL/GenBank/DDBJ databases">
        <authorList>
            <person name="Pietrasiak N."/>
            <person name="Ward R."/>
            <person name="Stajich J.E."/>
            <person name="Kurbessoian T."/>
        </authorList>
    </citation>
    <scope>NUCLEOTIDE SEQUENCE</scope>
    <source>
        <strain evidence="7">JT2-VF2</strain>
    </source>
</reference>
<accession>A0A951UI54</accession>
<evidence type="ECO:0000256" key="1">
    <source>
        <dbReference type="ARBA" id="ARBA00004141"/>
    </source>
</evidence>
<organism evidence="7 8">
    <name type="scientific">Mojavia pulchra JT2-VF2</name>
    <dbReference type="NCBI Taxonomy" id="287848"/>
    <lineage>
        <taxon>Bacteria</taxon>
        <taxon>Bacillati</taxon>
        <taxon>Cyanobacteriota</taxon>
        <taxon>Cyanophyceae</taxon>
        <taxon>Nostocales</taxon>
        <taxon>Nostocaceae</taxon>
    </lineage>
</organism>